<dbReference type="KEGG" id="sgz:C0216_11020"/>
<keyword evidence="5" id="KW-1185">Reference proteome</keyword>
<evidence type="ECO:0000256" key="2">
    <source>
        <dbReference type="ARBA" id="ARBA00022695"/>
    </source>
</evidence>
<dbReference type="InterPro" id="IPR025877">
    <property type="entry name" value="MobA-like_NTP_Trfase"/>
</dbReference>
<dbReference type="EMBL" id="CP030862">
    <property type="protein sequence ID" value="AXE23918.1"/>
    <property type="molecule type" value="Genomic_DNA"/>
</dbReference>
<accession>A0A344TZ47</accession>
<feature type="domain" description="MobA-like NTP transferase" evidence="3">
    <location>
        <begin position="4"/>
        <end position="126"/>
    </location>
</feature>
<dbReference type="PANTHER" id="PTHR43584">
    <property type="entry name" value="NUCLEOTIDYL TRANSFERASE"/>
    <property type="match status" value="1"/>
</dbReference>
<evidence type="ECO:0000313" key="5">
    <source>
        <dbReference type="Proteomes" id="UP000252004"/>
    </source>
</evidence>
<evidence type="ECO:0000313" key="4">
    <source>
        <dbReference type="EMBL" id="AXE23918.1"/>
    </source>
</evidence>
<dbReference type="AlphaFoldDB" id="A0A344TZ47"/>
<protein>
    <submittedName>
        <fullName evidence="4">Phosphocholine cytidylyltransferase family protein</fullName>
    </submittedName>
</protein>
<dbReference type="InterPro" id="IPR050065">
    <property type="entry name" value="GlmU-like"/>
</dbReference>
<dbReference type="SUPFAM" id="SSF53448">
    <property type="entry name" value="Nucleotide-diphospho-sugar transferases"/>
    <property type="match status" value="1"/>
</dbReference>
<sequence>MRTIILAAGRGSRLGPLTDQRPKSLVPLAGIPLLTRLLNALRTAGLSDITIVTGYQSDLINKAAPGCRTLHSPRWAHTNMAASLLVAADAGLLEDGAVISYSDIVVEPRVVTTLLSAPRAPLTLPVNTAWLDVWSERMADPLADAERLILDANGRLLDIGGAPRGLHEVHAQFMGLLRLDPDGARQLISFYRDALDADSAAEHWDTTTLLSAWLNAGGTAHTVPVRGGWLEVDTPEDKDRYEELHRLGRLAAICALDTTEKDGDNR</sequence>
<reference evidence="4 5" key="1">
    <citation type="submission" date="2018-01" db="EMBL/GenBank/DDBJ databases">
        <title>Draft genome Sequence of streptomyces globosus LZH-48.</title>
        <authorList>
            <person name="Ran K."/>
            <person name="Li Z."/>
            <person name="Wei S."/>
            <person name="Dong R."/>
        </authorList>
    </citation>
    <scope>NUCLEOTIDE SEQUENCE [LARGE SCALE GENOMIC DNA]</scope>
    <source>
        <strain evidence="4 5">LZH-48</strain>
    </source>
</reference>
<dbReference type="Gene3D" id="3.90.550.10">
    <property type="entry name" value="Spore Coat Polysaccharide Biosynthesis Protein SpsA, Chain A"/>
    <property type="match status" value="1"/>
</dbReference>
<dbReference type="CDD" id="cd02523">
    <property type="entry name" value="PC_cytidylyltransferase"/>
    <property type="match status" value="1"/>
</dbReference>
<dbReference type="Proteomes" id="UP000252004">
    <property type="component" value="Chromosome"/>
</dbReference>
<keyword evidence="2 4" id="KW-0548">Nucleotidyltransferase</keyword>
<evidence type="ECO:0000256" key="1">
    <source>
        <dbReference type="ARBA" id="ARBA00022679"/>
    </source>
</evidence>
<dbReference type="PANTHER" id="PTHR43584:SF8">
    <property type="entry name" value="N-ACETYLMURAMATE ALPHA-1-PHOSPHATE URIDYLYLTRANSFERASE"/>
    <property type="match status" value="1"/>
</dbReference>
<proteinExistence type="predicted"/>
<dbReference type="Pfam" id="PF12804">
    <property type="entry name" value="NTP_transf_3"/>
    <property type="match status" value="1"/>
</dbReference>
<keyword evidence="1 4" id="KW-0808">Transferase</keyword>
<gene>
    <name evidence="4" type="ORF">C0216_11020</name>
</gene>
<dbReference type="InterPro" id="IPR029044">
    <property type="entry name" value="Nucleotide-diphossugar_trans"/>
</dbReference>
<dbReference type="OrthoDB" id="3618661at2"/>
<evidence type="ECO:0000259" key="3">
    <source>
        <dbReference type="Pfam" id="PF12804"/>
    </source>
</evidence>
<name>A0A344TZ47_9ACTN</name>
<dbReference type="GO" id="GO:0016779">
    <property type="term" value="F:nucleotidyltransferase activity"/>
    <property type="evidence" value="ECO:0007669"/>
    <property type="project" value="UniProtKB-KW"/>
</dbReference>
<dbReference type="RefSeq" id="WP_114055097.1">
    <property type="nucleotide sequence ID" value="NZ_CP030862.1"/>
</dbReference>
<organism evidence="4 5">
    <name type="scientific">Streptomyces globosus</name>
    <dbReference type="NCBI Taxonomy" id="68209"/>
    <lineage>
        <taxon>Bacteria</taxon>
        <taxon>Bacillati</taxon>
        <taxon>Actinomycetota</taxon>
        <taxon>Actinomycetes</taxon>
        <taxon>Kitasatosporales</taxon>
        <taxon>Streptomycetaceae</taxon>
        <taxon>Streptomyces</taxon>
    </lineage>
</organism>